<keyword evidence="3" id="KW-0614">Plasmid</keyword>
<accession>A0ABN6BGV1</accession>
<dbReference type="SUPFAM" id="SSF53474">
    <property type="entry name" value="alpha/beta-Hydrolases"/>
    <property type="match status" value="1"/>
</dbReference>
<organism evidence="3 4">
    <name type="scientific">Mycobacterium branderi</name>
    <dbReference type="NCBI Taxonomy" id="43348"/>
    <lineage>
        <taxon>Bacteria</taxon>
        <taxon>Bacillati</taxon>
        <taxon>Actinomycetota</taxon>
        <taxon>Actinomycetes</taxon>
        <taxon>Mycobacteriales</taxon>
        <taxon>Mycobacteriaceae</taxon>
        <taxon>Mycobacterium</taxon>
    </lineage>
</organism>
<geneLocation type="plasmid" evidence="3 4">
    <name>pJCM12687</name>
</geneLocation>
<dbReference type="InterPro" id="IPR029058">
    <property type="entry name" value="AB_hydrolase_fold"/>
</dbReference>
<evidence type="ECO:0000313" key="4">
    <source>
        <dbReference type="Proteomes" id="UP000467379"/>
    </source>
</evidence>
<reference evidence="3 4" key="1">
    <citation type="journal article" date="2019" name="Emerg. Microbes Infect.">
        <title>Comprehensive subspecies identification of 175 nontuberculous mycobacteria species based on 7547 genomic profiles.</title>
        <authorList>
            <person name="Matsumoto Y."/>
            <person name="Kinjo T."/>
            <person name="Motooka D."/>
            <person name="Nabeya D."/>
            <person name="Jung N."/>
            <person name="Uechi K."/>
            <person name="Horii T."/>
            <person name="Iida T."/>
            <person name="Fujita J."/>
            <person name="Nakamura S."/>
        </authorList>
    </citation>
    <scope>NUCLEOTIDE SEQUENCE [LARGE SCALE GENOMIC DNA]</scope>
    <source>
        <strain evidence="3 4">JCM 12687</strain>
        <plasmid evidence="3">pJCM12687</plasmid>
    </source>
</reference>
<dbReference type="PANTHER" id="PTHR21661">
    <property type="entry name" value="EPOXIDE HYDROLASE 1-RELATED"/>
    <property type="match status" value="1"/>
</dbReference>
<evidence type="ECO:0000313" key="3">
    <source>
        <dbReference type="EMBL" id="BBZ15657.1"/>
    </source>
</evidence>
<comment type="similarity">
    <text evidence="1">Belongs to the peptidase S33 family.</text>
</comment>
<evidence type="ECO:0000256" key="2">
    <source>
        <dbReference type="ARBA" id="ARBA00022801"/>
    </source>
</evidence>
<gene>
    <name evidence="3" type="ORF">MBRA_58520</name>
</gene>
<dbReference type="EMBL" id="AP022607">
    <property type="protein sequence ID" value="BBZ15657.1"/>
    <property type="molecule type" value="Genomic_DNA"/>
</dbReference>
<name>A0ABN6BGV1_9MYCO</name>
<keyword evidence="2" id="KW-0378">Hydrolase</keyword>
<evidence type="ECO:0000256" key="1">
    <source>
        <dbReference type="ARBA" id="ARBA00010088"/>
    </source>
</evidence>
<dbReference type="Gene3D" id="3.40.50.1820">
    <property type="entry name" value="alpha/beta hydrolase"/>
    <property type="match status" value="1"/>
</dbReference>
<sequence length="120" mass="13820">MAWIIEKFWSWMDCDGHPENVVSRDELLDNVMVYWLTASAASSARMYWESFKSFQAAGSVDLPTGVAAFPKEIIRSPRAWCEANYNITHWSDMPRGGHFAAFEQPQLFVEDVRAFFAGYR</sequence>
<dbReference type="PANTHER" id="PTHR21661:SF35">
    <property type="entry name" value="EPOXIDE HYDROLASE"/>
    <property type="match status" value="1"/>
</dbReference>
<protein>
    <recommendedName>
        <fullName evidence="5">Epoxide hydrolase</fullName>
    </recommendedName>
</protein>
<proteinExistence type="inferred from homology"/>
<dbReference type="Proteomes" id="UP000467379">
    <property type="component" value="Plasmid pJCM12687"/>
</dbReference>
<keyword evidence="4" id="KW-1185">Reference proteome</keyword>
<evidence type="ECO:0008006" key="5">
    <source>
        <dbReference type="Google" id="ProtNLM"/>
    </source>
</evidence>